<dbReference type="Gene3D" id="3.30.160.390">
    <property type="entry name" value="Integrase, DNA-binding domain"/>
    <property type="match status" value="1"/>
</dbReference>
<dbReference type="PANTHER" id="PTHR30629:SF6">
    <property type="entry name" value="PROPHAGE INTEGRASE INTA-RELATED"/>
    <property type="match status" value="1"/>
</dbReference>
<comment type="caution">
    <text evidence="11">The sequence shown here is derived from an EMBL/GenBank/DDBJ whole genome shotgun (WGS) entry which is preliminary data.</text>
</comment>
<evidence type="ECO:0000259" key="7">
    <source>
        <dbReference type="PROSITE" id="PS51898"/>
    </source>
</evidence>
<dbReference type="Proteomes" id="UP000258253">
    <property type="component" value="Unassembled WGS sequence"/>
</dbReference>
<dbReference type="GO" id="GO:0015074">
    <property type="term" value="P:DNA integration"/>
    <property type="evidence" value="ECO:0007669"/>
    <property type="project" value="UniProtKB-KW"/>
</dbReference>
<dbReference type="InterPro" id="IPR044068">
    <property type="entry name" value="CB"/>
</dbReference>
<keyword evidence="3 5" id="KW-0238">DNA-binding</keyword>
<dbReference type="InterPro" id="IPR050808">
    <property type="entry name" value="Phage_Integrase"/>
</dbReference>
<protein>
    <submittedName>
        <fullName evidence="9">Integrase family protein</fullName>
    </submittedName>
    <submittedName>
        <fullName evidence="11">Site-specific tyrosine recombinase XerC</fullName>
    </submittedName>
</protein>
<comment type="similarity">
    <text evidence="1">Belongs to the 'phage' integrase family.</text>
</comment>
<reference evidence="12 13" key="1">
    <citation type="submission" date="2018-08" db="EMBL/GenBank/DDBJ databases">
        <authorList>
            <consortium name="Pathogen Informatics"/>
        </authorList>
    </citation>
    <scope>NUCLEOTIDE SEQUENCE [LARGE SCALE GENOMIC DNA]</scope>
    <source>
        <strain evidence="10 13">EuSCAPE_AT029</strain>
        <strain evidence="11 12">EuSCAPE_HU047</strain>
    </source>
</reference>
<keyword evidence="4" id="KW-0233">DNA recombination</keyword>
<evidence type="ECO:0000256" key="1">
    <source>
        <dbReference type="ARBA" id="ARBA00008857"/>
    </source>
</evidence>
<dbReference type="Pfam" id="PF13356">
    <property type="entry name" value="Arm-DNA-bind_3"/>
    <property type="match status" value="1"/>
</dbReference>
<evidence type="ECO:0000313" key="11">
    <source>
        <dbReference type="EMBL" id="SYR29354.1"/>
    </source>
</evidence>
<dbReference type="Proteomes" id="UP000479475">
    <property type="component" value="Unassembled WGS sequence"/>
</dbReference>
<dbReference type="SUPFAM" id="SSF56349">
    <property type="entry name" value="DNA breaking-rejoining enzymes"/>
    <property type="match status" value="1"/>
</dbReference>
<feature type="region of interest" description="Disordered" evidence="6">
    <location>
        <begin position="153"/>
        <end position="174"/>
    </location>
</feature>
<dbReference type="RefSeq" id="WP_020323778.1">
    <property type="nucleotide sequence ID" value="NZ_AP022139.1"/>
</dbReference>
<gene>
    <name evidence="9" type="ORF">G4V31_00300</name>
    <name evidence="10" type="ORF">SAMEA3499901_01272</name>
    <name evidence="11" type="ORF">SAMEA3538828_00441</name>
</gene>
<dbReference type="InterPro" id="IPR011010">
    <property type="entry name" value="DNA_brk_join_enz"/>
</dbReference>
<dbReference type="KEGG" id="kpx:PMK1_02584"/>
<evidence type="ECO:0000256" key="3">
    <source>
        <dbReference type="ARBA" id="ARBA00023125"/>
    </source>
</evidence>
<organism evidence="11 12">
    <name type="scientific">Klebsiella pneumoniae</name>
    <dbReference type="NCBI Taxonomy" id="573"/>
    <lineage>
        <taxon>Bacteria</taxon>
        <taxon>Pseudomonadati</taxon>
        <taxon>Pseudomonadota</taxon>
        <taxon>Gammaproteobacteria</taxon>
        <taxon>Enterobacterales</taxon>
        <taxon>Enterobacteriaceae</taxon>
        <taxon>Klebsiella/Raoultella group</taxon>
        <taxon>Klebsiella</taxon>
        <taxon>Klebsiella pneumoniae complex</taxon>
    </lineage>
</organism>
<feature type="domain" description="Core-binding (CB)" evidence="8">
    <location>
        <begin position="122"/>
        <end position="224"/>
    </location>
</feature>
<dbReference type="AlphaFoldDB" id="A0A0C7KEG3"/>
<dbReference type="PROSITE" id="PS51900">
    <property type="entry name" value="CB"/>
    <property type="match status" value="1"/>
</dbReference>
<dbReference type="Gene3D" id="1.10.443.10">
    <property type="entry name" value="Intergrase catalytic core"/>
    <property type="match status" value="1"/>
</dbReference>
<feature type="domain" description="Tyr recombinase" evidence="7">
    <location>
        <begin position="251"/>
        <end position="430"/>
    </location>
</feature>
<evidence type="ECO:0000313" key="12">
    <source>
        <dbReference type="Proteomes" id="UP000258253"/>
    </source>
</evidence>
<evidence type="ECO:0000259" key="8">
    <source>
        <dbReference type="PROSITE" id="PS51900"/>
    </source>
</evidence>
<dbReference type="EMBL" id="ULCI01000002">
    <property type="protein sequence ID" value="SYR29354.1"/>
    <property type="molecule type" value="Genomic_DNA"/>
</dbReference>
<evidence type="ECO:0000313" key="14">
    <source>
        <dbReference type="Proteomes" id="UP000479475"/>
    </source>
</evidence>
<dbReference type="EMBL" id="UKGE01000004">
    <property type="protein sequence ID" value="SXN30273.1"/>
    <property type="molecule type" value="Genomic_DNA"/>
</dbReference>
<dbReference type="Pfam" id="PF00589">
    <property type="entry name" value="Phage_integrase"/>
    <property type="match status" value="1"/>
</dbReference>
<dbReference type="PANTHER" id="PTHR30629">
    <property type="entry name" value="PROPHAGE INTEGRASE"/>
    <property type="match status" value="1"/>
</dbReference>
<accession>A0A0C7KEG3</accession>
<keyword evidence="2" id="KW-0229">DNA integration</keyword>
<name>A0A0C7KEG3_KLEPN</name>
<evidence type="ECO:0000256" key="2">
    <source>
        <dbReference type="ARBA" id="ARBA00022908"/>
    </source>
</evidence>
<dbReference type="GO" id="GO:0003677">
    <property type="term" value="F:DNA binding"/>
    <property type="evidence" value="ECO:0007669"/>
    <property type="project" value="UniProtKB-UniRule"/>
</dbReference>
<evidence type="ECO:0000256" key="4">
    <source>
        <dbReference type="ARBA" id="ARBA00023172"/>
    </source>
</evidence>
<dbReference type="PROSITE" id="PS51898">
    <property type="entry name" value="TYR_RECOMBINASE"/>
    <property type="match status" value="1"/>
</dbReference>
<evidence type="ECO:0000256" key="5">
    <source>
        <dbReference type="PROSITE-ProRule" id="PRU01248"/>
    </source>
</evidence>
<dbReference type="InterPro" id="IPR038488">
    <property type="entry name" value="Integrase_DNA-bd_sf"/>
</dbReference>
<dbReference type="Proteomes" id="UP000259975">
    <property type="component" value="Unassembled WGS sequence"/>
</dbReference>
<evidence type="ECO:0000313" key="10">
    <source>
        <dbReference type="EMBL" id="SXN30273.1"/>
    </source>
</evidence>
<dbReference type="InterPro" id="IPR002104">
    <property type="entry name" value="Integrase_catalytic"/>
</dbReference>
<evidence type="ECO:0000313" key="9">
    <source>
        <dbReference type="EMBL" id="NGN70577.1"/>
    </source>
</evidence>
<sequence length="466" mass="53009">MSNSNRIKLTTSVIDKAKADANKVQTFYWDSEVPGLGLRITATGDKAFIFQSRVHGKSLRITIGSVKVWRLDGPADSSENNARKEARRLQALCDTGIDPREAKEERRKAAEEKFMQAERETTTLQVAWSAYIEHLKTTRSPKTGKLRSPRYITDHFNLSTPGGKSKTRGKGKTVAGPLASLMPLRLKELNAAKLAEWLQHESNERPSVAAHAYRLLRAFLSWLEQSPWSGLADKNVCLSHEVKEHLARAETKDDCLQREQLANWFAAVQQLSNRTISNYLQILLLTGARREELANLKWNDIDFKWHSMTIRDKIEGERVIPLTPYVSMLAHSLPRQKLNDGITDNPYVFASARSTDGRIKEPRLAHNRALENAGLPHISLHGLRRSFGTLSEWIEVPVGIVAQIMGHKPSALAEKHYRRRPIDLLRKWHTKIEEWVLEQAGILFVTPEKEKTHIRLVENSQARIEK</sequence>
<dbReference type="GO" id="GO:0006310">
    <property type="term" value="P:DNA recombination"/>
    <property type="evidence" value="ECO:0007669"/>
    <property type="project" value="UniProtKB-KW"/>
</dbReference>
<dbReference type="InterPro" id="IPR025166">
    <property type="entry name" value="Integrase_DNA_bind_dom"/>
</dbReference>
<dbReference type="InterPro" id="IPR013762">
    <property type="entry name" value="Integrase-like_cat_sf"/>
</dbReference>
<evidence type="ECO:0000313" key="13">
    <source>
        <dbReference type="Proteomes" id="UP000259975"/>
    </source>
</evidence>
<evidence type="ECO:0000256" key="6">
    <source>
        <dbReference type="SAM" id="MobiDB-lite"/>
    </source>
</evidence>
<proteinExistence type="inferred from homology"/>
<dbReference type="EMBL" id="JAAKYD010000001">
    <property type="protein sequence ID" value="NGN70577.1"/>
    <property type="molecule type" value="Genomic_DNA"/>
</dbReference>
<reference evidence="9 14" key="2">
    <citation type="submission" date="2020-02" db="EMBL/GenBank/DDBJ databases">
        <title>Klebsiella pneumoniae genome sequencing and assembly.</title>
        <authorList>
            <person name="Starkova P.S."/>
            <person name="Sulyan O.S."/>
            <person name="Likholetova D.V."/>
            <person name="Ageevets V.A."/>
            <person name="Lazareva I.V."/>
            <person name="Sopova J.V."/>
            <person name="Sidorenko S.V."/>
        </authorList>
    </citation>
    <scope>NUCLEOTIDE SEQUENCE [LARGE SCALE GENOMIC DNA]</scope>
    <source>
        <strain evidence="9 14">2429</strain>
    </source>
</reference>